<name>A0A139WLT4_TRICA</name>
<sequence>MVIISKPLFYDKLELAISCRELVHPDVGSCTKANLKLCSEDFLKGVFYFYLPIHLLQVILDYRKIKRKHFLKNLLQNVLRSECFGVSFGALIIATICLQRHFTERFHYYSLLLLPGVVAGISLRWEHPRNRQLNTILWASLVVEALFKNAYYFKIFSYSRIKETLIFMIFSSLLMHLFVNRDKKHIPFNLWFYKPSHPKKFKFTLWNYFIEISKYFGFGYGLNSVRCVLKDAKMVFKNPLQFVRKTIFNRRNVKFGIIIGAYVGLFRGVSVLLQKYTDFERANAAIAGLVAGLSYYIQPNMTVLTTAIVTVFQILCQQIATKPKFRKIPFAELIFMFCNGILFFNRIVAPVTCPKYYMNMLRITGNGELEKIYVRLVNKYLP</sequence>
<keyword evidence="3 6" id="KW-0812">Transmembrane</keyword>
<keyword evidence="9" id="KW-1185">Reference proteome</keyword>
<dbReference type="KEGG" id="tca:103312205"/>
<reference evidence="8 9" key="2">
    <citation type="journal article" date="2010" name="Nucleic Acids Res.">
        <title>BeetleBase in 2010: revisions to provide comprehensive genomic information for Tribolium castaneum.</title>
        <authorList>
            <person name="Kim H.S."/>
            <person name="Murphy T."/>
            <person name="Xia J."/>
            <person name="Caragea D."/>
            <person name="Park Y."/>
            <person name="Beeman R.W."/>
            <person name="Lorenzen M.D."/>
            <person name="Butcher S."/>
            <person name="Manak J.R."/>
            <person name="Brown S.J."/>
        </authorList>
    </citation>
    <scope>GENOME REANNOTATION</scope>
    <source>
        <strain evidence="8 9">Georgia GA2</strain>
    </source>
</reference>
<keyword evidence="4 6" id="KW-1133">Transmembrane helix</keyword>
<organism evidence="8 9">
    <name type="scientific">Tribolium castaneum</name>
    <name type="common">Red flour beetle</name>
    <dbReference type="NCBI Taxonomy" id="7070"/>
    <lineage>
        <taxon>Eukaryota</taxon>
        <taxon>Metazoa</taxon>
        <taxon>Ecdysozoa</taxon>
        <taxon>Arthropoda</taxon>
        <taxon>Hexapoda</taxon>
        <taxon>Insecta</taxon>
        <taxon>Pterygota</taxon>
        <taxon>Neoptera</taxon>
        <taxon>Endopterygota</taxon>
        <taxon>Coleoptera</taxon>
        <taxon>Polyphaga</taxon>
        <taxon>Cucujiformia</taxon>
        <taxon>Tenebrionidae</taxon>
        <taxon>Tenebrionidae incertae sedis</taxon>
        <taxon>Tribolium</taxon>
    </lineage>
</organism>
<comment type="similarity">
    <text evidence="2">Belongs to the TMEM135 family.</text>
</comment>
<dbReference type="Pfam" id="PF15982">
    <property type="entry name" value="TMEM135_C_rich"/>
    <property type="match status" value="1"/>
</dbReference>
<dbReference type="InterPro" id="IPR026749">
    <property type="entry name" value="Tmem135"/>
</dbReference>
<dbReference type="AlphaFoldDB" id="A0A139WLT4"/>
<evidence type="ECO:0000256" key="5">
    <source>
        <dbReference type="ARBA" id="ARBA00023136"/>
    </source>
</evidence>
<accession>A0A139WLT4</accession>
<dbReference type="Proteomes" id="UP000007266">
    <property type="component" value="Linkage group 2"/>
</dbReference>
<reference evidence="8 9" key="1">
    <citation type="journal article" date="2008" name="Nature">
        <title>The genome of the model beetle and pest Tribolium castaneum.</title>
        <authorList>
            <consortium name="Tribolium Genome Sequencing Consortium"/>
            <person name="Richards S."/>
            <person name="Gibbs R.A."/>
            <person name="Weinstock G.M."/>
            <person name="Brown S.J."/>
            <person name="Denell R."/>
            <person name="Beeman R.W."/>
            <person name="Gibbs R."/>
            <person name="Beeman R.W."/>
            <person name="Brown S.J."/>
            <person name="Bucher G."/>
            <person name="Friedrich M."/>
            <person name="Grimmelikhuijzen C.J."/>
            <person name="Klingler M."/>
            <person name="Lorenzen M."/>
            <person name="Richards S."/>
            <person name="Roth S."/>
            <person name="Schroder R."/>
            <person name="Tautz D."/>
            <person name="Zdobnov E.M."/>
            <person name="Muzny D."/>
            <person name="Gibbs R.A."/>
            <person name="Weinstock G.M."/>
            <person name="Attaway T."/>
            <person name="Bell S."/>
            <person name="Buhay C.J."/>
            <person name="Chandrabose M.N."/>
            <person name="Chavez D."/>
            <person name="Clerk-Blankenburg K.P."/>
            <person name="Cree A."/>
            <person name="Dao M."/>
            <person name="Davis C."/>
            <person name="Chacko J."/>
            <person name="Dinh H."/>
            <person name="Dugan-Rocha S."/>
            <person name="Fowler G."/>
            <person name="Garner T.T."/>
            <person name="Garnes J."/>
            <person name="Gnirke A."/>
            <person name="Hawes A."/>
            <person name="Hernandez J."/>
            <person name="Hines S."/>
            <person name="Holder M."/>
            <person name="Hume J."/>
            <person name="Jhangiani S.N."/>
            <person name="Joshi V."/>
            <person name="Khan Z.M."/>
            <person name="Jackson L."/>
            <person name="Kovar C."/>
            <person name="Kowis A."/>
            <person name="Lee S."/>
            <person name="Lewis L.R."/>
            <person name="Margolis J."/>
            <person name="Morgan M."/>
            <person name="Nazareth L.V."/>
            <person name="Nguyen N."/>
            <person name="Okwuonu G."/>
            <person name="Parker D."/>
            <person name="Richards S."/>
            <person name="Ruiz S.J."/>
            <person name="Santibanez J."/>
            <person name="Savard J."/>
            <person name="Scherer S.E."/>
            <person name="Schneider B."/>
            <person name="Sodergren E."/>
            <person name="Tautz D."/>
            <person name="Vattahil S."/>
            <person name="Villasana D."/>
            <person name="White C.S."/>
            <person name="Wright R."/>
            <person name="Park Y."/>
            <person name="Beeman R.W."/>
            <person name="Lord J."/>
            <person name="Oppert B."/>
            <person name="Lorenzen M."/>
            <person name="Brown S."/>
            <person name="Wang L."/>
            <person name="Savard J."/>
            <person name="Tautz D."/>
            <person name="Richards S."/>
            <person name="Weinstock G."/>
            <person name="Gibbs R.A."/>
            <person name="Liu Y."/>
            <person name="Worley K."/>
            <person name="Weinstock G."/>
            <person name="Elsik C.G."/>
            <person name="Reese J.T."/>
            <person name="Elhaik E."/>
            <person name="Landan G."/>
            <person name="Graur D."/>
            <person name="Arensburger P."/>
            <person name="Atkinson P."/>
            <person name="Beeman R.W."/>
            <person name="Beidler J."/>
            <person name="Brown S.J."/>
            <person name="Demuth J.P."/>
            <person name="Drury D.W."/>
            <person name="Du Y.Z."/>
            <person name="Fujiwara H."/>
            <person name="Lorenzen M."/>
            <person name="Maselli V."/>
            <person name="Osanai M."/>
            <person name="Park Y."/>
            <person name="Robertson H.M."/>
            <person name="Tu Z."/>
            <person name="Wang J.J."/>
            <person name="Wang S."/>
            <person name="Richards S."/>
            <person name="Song H."/>
            <person name="Zhang L."/>
            <person name="Sodergren E."/>
            <person name="Werner D."/>
            <person name="Stanke M."/>
            <person name="Morgenstern B."/>
            <person name="Solovyev V."/>
            <person name="Kosarev P."/>
            <person name="Brown G."/>
            <person name="Chen H.C."/>
            <person name="Ermolaeva O."/>
            <person name="Hlavina W."/>
            <person name="Kapustin Y."/>
            <person name="Kiryutin B."/>
            <person name="Kitts P."/>
            <person name="Maglott D."/>
            <person name="Pruitt K."/>
            <person name="Sapojnikov V."/>
            <person name="Souvorov A."/>
            <person name="Mackey A.J."/>
            <person name="Waterhouse R.M."/>
            <person name="Wyder S."/>
            <person name="Zdobnov E.M."/>
            <person name="Zdobnov E.M."/>
            <person name="Wyder S."/>
            <person name="Kriventseva E.V."/>
            <person name="Kadowaki T."/>
            <person name="Bork P."/>
            <person name="Aranda M."/>
            <person name="Bao R."/>
            <person name="Beermann A."/>
            <person name="Berns N."/>
            <person name="Bolognesi R."/>
            <person name="Bonneton F."/>
            <person name="Bopp D."/>
            <person name="Brown S.J."/>
            <person name="Bucher G."/>
            <person name="Butts T."/>
            <person name="Chaumot A."/>
            <person name="Denell R.E."/>
            <person name="Ferrier D.E."/>
            <person name="Friedrich M."/>
            <person name="Gordon C.M."/>
            <person name="Jindra M."/>
            <person name="Klingler M."/>
            <person name="Lan Q."/>
            <person name="Lattorff H.M."/>
            <person name="Laudet V."/>
            <person name="von Levetsow C."/>
            <person name="Liu Z."/>
            <person name="Lutz R."/>
            <person name="Lynch J.A."/>
            <person name="da Fonseca R.N."/>
            <person name="Posnien N."/>
            <person name="Reuter R."/>
            <person name="Roth S."/>
            <person name="Savard J."/>
            <person name="Schinko J.B."/>
            <person name="Schmitt C."/>
            <person name="Schoppmeier M."/>
            <person name="Schroder R."/>
            <person name="Shippy T.D."/>
            <person name="Simonnet F."/>
            <person name="Marques-Souza H."/>
            <person name="Tautz D."/>
            <person name="Tomoyasu Y."/>
            <person name="Trauner J."/>
            <person name="Van der Zee M."/>
            <person name="Vervoort M."/>
            <person name="Wittkopp N."/>
            <person name="Wimmer E.A."/>
            <person name="Yang X."/>
            <person name="Jones A.K."/>
            <person name="Sattelle D.B."/>
            <person name="Ebert P.R."/>
            <person name="Nelson D."/>
            <person name="Scott J.G."/>
            <person name="Beeman R.W."/>
            <person name="Muthukrishnan S."/>
            <person name="Kramer K.J."/>
            <person name="Arakane Y."/>
            <person name="Beeman R.W."/>
            <person name="Zhu Q."/>
            <person name="Hogenkamp D."/>
            <person name="Dixit R."/>
            <person name="Oppert B."/>
            <person name="Jiang H."/>
            <person name="Zou Z."/>
            <person name="Marshall J."/>
            <person name="Elpidina E."/>
            <person name="Vinokurov K."/>
            <person name="Oppert C."/>
            <person name="Zou Z."/>
            <person name="Evans J."/>
            <person name="Lu Z."/>
            <person name="Zhao P."/>
            <person name="Sumathipala N."/>
            <person name="Altincicek B."/>
            <person name="Vilcinskas A."/>
            <person name="Williams M."/>
            <person name="Hultmark D."/>
            <person name="Hetru C."/>
            <person name="Jiang H."/>
            <person name="Grimmelikhuijzen C.J."/>
            <person name="Hauser F."/>
            <person name="Cazzamali G."/>
            <person name="Williamson M."/>
            <person name="Park Y."/>
            <person name="Li B."/>
            <person name="Tanaka Y."/>
            <person name="Predel R."/>
            <person name="Neupert S."/>
            <person name="Schachtner J."/>
            <person name="Verleyen P."/>
            <person name="Raible F."/>
            <person name="Bork P."/>
            <person name="Friedrich M."/>
            <person name="Walden K.K."/>
            <person name="Robertson H.M."/>
            <person name="Angeli S."/>
            <person name="Foret S."/>
            <person name="Bucher G."/>
            <person name="Schuetz S."/>
            <person name="Maleszka R."/>
            <person name="Wimmer E.A."/>
            <person name="Beeman R.W."/>
            <person name="Lorenzen M."/>
            <person name="Tomoyasu Y."/>
            <person name="Miller S.C."/>
            <person name="Grossmann D."/>
            <person name="Bucher G."/>
        </authorList>
    </citation>
    <scope>NUCLEOTIDE SEQUENCE [LARGE SCALE GENOMIC DNA]</scope>
    <source>
        <strain evidence="8 9">Georgia GA2</strain>
    </source>
</reference>
<feature type="transmembrane region" description="Helical" evidence="6">
    <location>
        <begin position="108"/>
        <end position="125"/>
    </location>
</feature>
<comment type="subcellular location">
    <subcellularLocation>
        <location evidence="1">Endomembrane system</location>
        <topology evidence="1">Multi-pass membrane protein</topology>
    </subcellularLocation>
</comment>
<evidence type="ECO:0000259" key="7">
    <source>
        <dbReference type="Pfam" id="PF15982"/>
    </source>
</evidence>
<dbReference type="GO" id="GO:0012505">
    <property type="term" value="C:endomembrane system"/>
    <property type="evidence" value="ECO:0007669"/>
    <property type="project" value="UniProtKB-SubCell"/>
</dbReference>
<dbReference type="InterPro" id="IPR031926">
    <property type="entry name" value="TMEM135_N"/>
</dbReference>
<feature type="transmembrane region" description="Helical" evidence="6">
    <location>
        <begin position="83"/>
        <end position="102"/>
    </location>
</feature>
<protein>
    <submittedName>
        <fullName evidence="8">Transmembrane protein 135-like Protein</fullName>
    </submittedName>
</protein>
<dbReference type="PANTHER" id="PTHR12459">
    <property type="entry name" value="TRANSMEMBRANE PROTEIN 135-RELATED"/>
    <property type="match status" value="1"/>
</dbReference>
<evidence type="ECO:0000256" key="3">
    <source>
        <dbReference type="ARBA" id="ARBA00022692"/>
    </source>
</evidence>
<feature type="transmembrane region" description="Helical" evidence="6">
    <location>
        <begin position="253"/>
        <end position="273"/>
    </location>
</feature>
<feature type="transmembrane region" description="Helical" evidence="6">
    <location>
        <begin position="161"/>
        <end position="179"/>
    </location>
</feature>
<dbReference type="PANTHER" id="PTHR12459:SF15">
    <property type="entry name" value="TRANSMEMBRANE PROTEIN 135"/>
    <property type="match status" value="1"/>
</dbReference>
<evidence type="ECO:0000256" key="4">
    <source>
        <dbReference type="ARBA" id="ARBA00022989"/>
    </source>
</evidence>
<dbReference type="EMBL" id="KQ971316">
    <property type="protein sequence ID" value="KYB29008.1"/>
    <property type="molecule type" value="Genomic_DNA"/>
</dbReference>
<feature type="transmembrane region" description="Helical" evidence="6">
    <location>
        <begin position="293"/>
        <end position="316"/>
    </location>
</feature>
<feature type="transmembrane region" description="Helical" evidence="6">
    <location>
        <begin position="328"/>
        <end position="348"/>
    </location>
</feature>
<gene>
    <name evidence="8" type="primary">AUGUSTUS-3.0.2_32266</name>
    <name evidence="8" type="ORF">TcasGA2_TC032266</name>
</gene>
<proteinExistence type="inferred from homology"/>
<evidence type="ECO:0000313" key="9">
    <source>
        <dbReference type="Proteomes" id="UP000007266"/>
    </source>
</evidence>
<feature type="transmembrane region" description="Helical" evidence="6">
    <location>
        <begin position="45"/>
        <end position="62"/>
    </location>
</feature>
<dbReference type="OrthoDB" id="291792at2759"/>
<feature type="domain" description="Transmembrane protein 135 N-terminal" evidence="7">
    <location>
        <begin position="18"/>
        <end position="149"/>
    </location>
</feature>
<evidence type="ECO:0000256" key="2">
    <source>
        <dbReference type="ARBA" id="ARBA00008924"/>
    </source>
</evidence>
<evidence type="ECO:0000313" key="8">
    <source>
        <dbReference type="EMBL" id="KYB29008.1"/>
    </source>
</evidence>
<evidence type="ECO:0000256" key="6">
    <source>
        <dbReference type="SAM" id="Phobius"/>
    </source>
</evidence>
<dbReference type="InParanoid" id="A0A139WLT4"/>
<evidence type="ECO:0000256" key="1">
    <source>
        <dbReference type="ARBA" id="ARBA00004127"/>
    </source>
</evidence>
<keyword evidence="5 6" id="KW-0472">Membrane</keyword>